<sequence length="63" mass="7469">MSDEALKDSLRKQIEYYFSEENLQKDFFMRRRMDKDGFIPIALIASFHRVQALTQDVGKVIEV</sequence>
<dbReference type="SMART" id="SM00715">
    <property type="entry name" value="LA"/>
    <property type="match status" value="1"/>
</dbReference>
<evidence type="ECO:0000259" key="3">
    <source>
        <dbReference type="PROSITE" id="PS50961"/>
    </source>
</evidence>
<dbReference type="OMA" id="AQMDSEH"/>
<dbReference type="InterPro" id="IPR036388">
    <property type="entry name" value="WH-like_DNA-bd_sf"/>
</dbReference>
<dbReference type="Pfam" id="PF05383">
    <property type="entry name" value="La"/>
    <property type="match status" value="1"/>
</dbReference>
<evidence type="ECO:0000313" key="4">
    <source>
        <dbReference type="EMBL" id="KFM63044.1"/>
    </source>
</evidence>
<dbReference type="GO" id="GO:0003723">
    <property type="term" value="F:RNA binding"/>
    <property type="evidence" value="ECO:0007669"/>
    <property type="project" value="UniProtKB-UniRule"/>
</dbReference>
<dbReference type="PANTHER" id="PTHR22792:SF132">
    <property type="entry name" value="LA-RELATED PROTEIN 1"/>
    <property type="match status" value="1"/>
</dbReference>
<keyword evidence="1 2" id="KW-0694">RNA-binding</keyword>
<dbReference type="PANTHER" id="PTHR22792">
    <property type="entry name" value="LUPUS LA PROTEIN-RELATED"/>
    <property type="match status" value="1"/>
</dbReference>
<reference evidence="4 5" key="1">
    <citation type="submission" date="2013-11" db="EMBL/GenBank/DDBJ databases">
        <title>Genome sequencing of Stegodyphus mimosarum.</title>
        <authorList>
            <person name="Bechsgaard J."/>
        </authorList>
    </citation>
    <scope>NUCLEOTIDE SEQUENCE [LARGE SCALE GENOMIC DNA]</scope>
</reference>
<feature type="domain" description="HTH La-type RNA-binding" evidence="3">
    <location>
        <begin position="1"/>
        <end position="63"/>
    </location>
</feature>
<dbReference type="InterPro" id="IPR006630">
    <property type="entry name" value="La_HTH"/>
</dbReference>
<dbReference type="GO" id="GO:0045727">
    <property type="term" value="P:positive regulation of translation"/>
    <property type="evidence" value="ECO:0007669"/>
    <property type="project" value="TreeGrafter"/>
</dbReference>
<organism evidence="4 5">
    <name type="scientific">Stegodyphus mimosarum</name>
    <name type="common">African social velvet spider</name>
    <dbReference type="NCBI Taxonomy" id="407821"/>
    <lineage>
        <taxon>Eukaryota</taxon>
        <taxon>Metazoa</taxon>
        <taxon>Ecdysozoa</taxon>
        <taxon>Arthropoda</taxon>
        <taxon>Chelicerata</taxon>
        <taxon>Arachnida</taxon>
        <taxon>Araneae</taxon>
        <taxon>Araneomorphae</taxon>
        <taxon>Entelegynae</taxon>
        <taxon>Eresoidea</taxon>
        <taxon>Eresidae</taxon>
        <taxon>Stegodyphus</taxon>
    </lineage>
</organism>
<dbReference type="Gene3D" id="1.10.10.10">
    <property type="entry name" value="Winged helix-like DNA-binding domain superfamily/Winged helix DNA-binding domain"/>
    <property type="match status" value="1"/>
</dbReference>
<accession>A0A087TD55</accession>
<dbReference type="InterPro" id="IPR036390">
    <property type="entry name" value="WH_DNA-bd_sf"/>
</dbReference>
<name>A0A087TD55_STEMI</name>
<evidence type="ECO:0000256" key="1">
    <source>
        <dbReference type="ARBA" id="ARBA00022884"/>
    </source>
</evidence>
<protein>
    <submittedName>
        <fullName evidence="4">La-related protein 1</fullName>
    </submittedName>
</protein>
<dbReference type="PROSITE" id="PS50961">
    <property type="entry name" value="HTH_LA"/>
    <property type="match status" value="1"/>
</dbReference>
<dbReference type="Proteomes" id="UP000054359">
    <property type="component" value="Unassembled WGS sequence"/>
</dbReference>
<dbReference type="InterPro" id="IPR045180">
    <property type="entry name" value="La_dom_prot"/>
</dbReference>
<evidence type="ECO:0000256" key="2">
    <source>
        <dbReference type="PROSITE-ProRule" id="PRU00332"/>
    </source>
</evidence>
<evidence type="ECO:0000313" key="5">
    <source>
        <dbReference type="Proteomes" id="UP000054359"/>
    </source>
</evidence>
<gene>
    <name evidence="4" type="ORF">X975_19184</name>
</gene>
<proteinExistence type="predicted"/>
<dbReference type="GO" id="GO:0005829">
    <property type="term" value="C:cytosol"/>
    <property type="evidence" value="ECO:0007669"/>
    <property type="project" value="TreeGrafter"/>
</dbReference>
<dbReference type="AlphaFoldDB" id="A0A087TD55"/>
<dbReference type="OrthoDB" id="6422885at2759"/>
<keyword evidence="5" id="KW-1185">Reference proteome</keyword>
<dbReference type="GO" id="GO:0010494">
    <property type="term" value="C:cytoplasmic stress granule"/>
    <property type="evidence" value="ECO:0007669"/>
    <property type="project" value="TreeGrafter"/>
</dbReference>
<dbReference type="EMBL" id="KK114667">
    <property type="protein sequence ID" value="KFM63044.1"/>
    <property type="molecule type" value="Genomic_DNA"/>
</dbReference>
<feature type="non-terminal residue" evidence="4">
    <location>
        <position position="63"/>
    </location>
</feature>
<dbReference type="STRING" id="407821.A0A087TD55"/>
<dbReference type="SUPFAM" id="SSF46785">
    <property type="entry name" value="Winged helix' DNA-binding domain"/>
    <property type="match status" value="1"/>
</dbReference>